<proteinExistence type="predicted"/>
<dbReference type="AlphaFoldDB" id="A0A7I8VI48"/>
<keyword evidence="4 8" id="KW-1133">Transmembrane helix</keyword>
<dbReference type="OrthoDB" id="73691at2759"/>
<dbReference type="Proteomes" id="UP000549394">
    <property type="component" value="Unassembled WGS sequence"/>
</dbReference>
<evidence type="ECO:0000256" key="8">
    <source>
        <dbReference type="SAM" id="Phobius"/>
    </source>
</evidence>
<dbReference type="InterPro" id="IPR033122">
    <property type="entry name" value="LETM1-like_RBD"/>
</dbReference>
<organism evidence="10 11">
    <name type="scientific">Dimorphilus gyrociliatus</name>
    <dbReference type="NCBI Taxonomy" id="2664684"/>
    <lineage>
        <taxon>Eukaryota</taxon>
        <taxon>Metazoa</taxon>
        <taxon>Spiralia</taxon>
        <taxon>Lophotrochozoa</taxon>
        <taxon>Annelida</taxon>
        <taxon>Polychaeta</taxon>
        <taxon>Polychaeta incertae sedis</taxon>
        <taxon>Dinophilidae</taxon>
        <taxon>Dimorphilus</taxon>
    </lineage>
</organism>
<keyword evidence="6 8" id="KW-0472">Membrane</keyword>
<evidence type="ECO:0000256" key="6">
    <source>
        <dbReference type="ARBA" id="ARBA00023136"/>
    </source>
</evidence>
<dbReference type="Pfam" id="PF07766">
    <property type="entry name" value="LETM1_RBD"/>
    <property type="match status" value="1"/>
</dbReference>
<evidence type="ECO:0000313" key="10">
    <source>
        <dbReference type="EMBL" id="CAD5115706.1"/>
    </source>
</evidence>
<dbReference type="GO" id="GO:0043022">
    <property type="term" value="F:ribosome binding"/>
    <property type="evidence" value="ECO:0007669"/>
    <property type="project" value="InterPro"/>
</dbReference>
<feature type="domain" description="Letm1 RBD" evidence="9">
    <location>
        <begin position="186"/>
        <end position="352"/>
    </location>
</feature>
<evidence type="ECO:0000256" key="7">
    <source>
        <dbReference type="PROSITE-ProRule" id="PRU01094"/>
    </source>
</evidence>
<dbReference type="PANTHER" id="PTHR14009:SF13">
    <property type="entry name" value="LETM1 DOMAIN-CONTAINING PROTEIN 1"/>
    <property type="match status" value="1"/>
</dbReference>
<evidence type="ECO:0000256" key="3">
    <source>
        <dbReference type="ARBA" id="ARBA00022792"/>
    </source>
</evidence>
<name>A0A7I8VI48_9ANNE</name>
<dbReference type="PROSITE" id="PS51758">
    <property type="entry name" value="LETM1_RBD"/>
    <property type="match status" value="1"/>
</dbReference>
<evidence type="ECO:0000313" key="11">
    <source>
        <dbReference type="Proteomes" id="UP000549394"/>
    </source>
</evidence>
<comment type="subcellular location">
    <subcellularLocation>
        <location evidence="1">Mitochondrion inner membrane</location>
        <topology evidence="1">Single-pass membrane protein</topology>
    </subcellularLocation>
</comment>
<evidence type="ECO:0000256" key="5">
    <source>
        <dbReference type="ARBA" id="ARBA00023128"/>
    </source>
</evidence>
<dbReference type="PANTHER" id="PTHR14009">
    <property type="entry name" value="LEUCINE ZIPPER-EF-HAND CONTAINING TRANSMEMBRANE PROTEIN"/>
    <property type="match status" value="1"/>
</dbReference>
<sequence length="352" mass="41375">MAPLTSHALRTICQNRIILGQLNPKIVQNSSISSISYCQSRRIAISSVSYDSSKDIKTPSKLKTVAVKKYVGLLGKFEQTLENKYPKAHKIFLFFRQGVKDFFADTKMHYKVTTDLWKGRSPKTFTWRELENYRTHLYDIMKSAPALVIFAAPGGYALLPIVYFFPRQLLCKHFWTEEQREKFGLYYFNHRIKHYPNIMHYMEQHSKDIKKEDLKLKFNNLLQQIQGGKNGTIEDLLAIERLFVNRPFALGFLSKVHRIHYWHIAKSWSFSTWRKSKLIQDIQLIHYIDLALDKENLNELTNDDLKTLCFSRGLCPVEVDRDTLVNYLEEWIKLSKNINGILIHIIICLRKL</sequence>
<gene>
    <name evidence="10" type="ORF">DGYR_LOCUS4417</name>
</gene>
<dbReference type="InterPro" id="IPR044202">
    <property type="entry name" value="LETM1/MDM38-like"/>
</dbReference>
<dbReference type="EMBL" id="CAJFCJ010000006">
    <property type="protein sequence ID" value="CAD5115706.1"/>
    <property type="molecule type" value="Genomic_DNA"/>
</dbReference>
<dbReference type="GO" id="GO:0030003">
    <property type="term" value="P:intracellular monoatomic cation homeostasis"/>
    <property type="evidence" value="ECO:0007669"/>
    <property type="project" value="TreeGrafter"/>
</dbReference>
<keyword evidence="11" id="KW-1185">Reference proteome</keyword>
<evidence type="ECO:0000259" key="9">
    <source>
        <dbReference type="PROSITE" id="PS51758"/>
    </source>
</evidence>
<keyword evidence="2 8" id="KW-0812">Transmembrane</keyword>
<evidence type="ECO:0000256" key="4">
    <source>
        <dbReference type="ARBA" id="ARBA00022989"/>
    </source>
</evidence>
<feature type="transmembrane region" description="Helical" evidence="8">
    <location>
        <begin position="144"/>
        <end position="165"/>
    </location>
</feature>
<reference evidence="10 11" key="1">
    <citation type="submission" date="2020-08" db="EMBL/GenBank/DDBJ databases">
        <authorList>
            <person name="Hejnol A."/>
        </authorList>
    </citation>
    <scope>NUCLEOTIDE SEQUENCE [LARGE SCALE GENOMIC DNA]</scope>
</reference>
<keyword evidence="3" id="KW-0999">Mitochondrion inner membrane</keyword>
<evidence type="ECO:0000256" key="2">
    <source>
        <dbReference type="ARBA" id="ARBA00022692"/>
    </source>
</evidence>
<accession>A0A7I8VI48</accession>
<keyword evidence="5 7" id="KW-0496">Mitochondrion</keyword>
<comment type="caution">
    <text evidence="10">The sequence shown here is derived from an EMBL/GenBank/DDBJ whole genome shotgun (WGS) entry which is preliminary data.</text>
</comment>
<evidence type="ECO:0000256" key="1">
    <source>
        <dbReference type="ARBA" id="ARBA00004434"/>
    </source>
</evidence>
<dbReference type="GO" id="GO:0005743">
    <property type="term" value="C:mitochondrial inner membrane"/>
    <property type="evidence" value="ECO:0007669"/>
    <property type="project" value="UniProtKB-SubCell"/>
</dbReference>
<protein>
    <submittedName>
        <fullName evidence="10">DgyrCDS4651</fullName>
    </submittedName>
</protein>